<keyword evidence="8" id="KW-0520">NAD</keyword>
<keyword evidence="6 10" id="KW-0378">Hydrolase</keyword>
<dbReference type="Pfam" id="PF09297">
    <property type="entry name" value="Zn_ribbon_NUD"/>
    <property type="match status" value="1"/>
</dbReference>
<dbReference type="InterPro" id="IPR020476">
    <property type="entry name" value="Nudix_hydrolase"/>
</dbReference>
<dbReference type="InterPro" id="IPR050241">
    <property type="entry name" value="NAD-cap_RNA_hydrolase_NudC"/>
</dbReference>
<dbReference type="InterPro" id="IPR049734">
    <property type="entry name" value="NudC-like_C"/>
</dbReference>
<sequence>MTRQFPPLAFSGSPLDRAEALRRDDAEIVRLMQSPEARRIVLKNGEPLISPDGRLVRLDMADPAFEMQGEPVFLGLQDELPLFAADCAAEGEPFDDNRFSDPRAAAMRLELAETAIFAQARSLLLWRARHRYCSACGEATRQAAGGQKRICDPCNSEHFPRTDPVVIMLATDGDRCLLGRQAAWPPRMWSALAGFMEIGETIEEACARELHEEAGVRIDTGAVRYVASQPWPFPSSLMIGLIAPAIQTELTIDEAELETARWFTRDEARAMLAGEHPDVDVPPKIAIARRLLEVWSQSAS</sequence>
<dbReference type="InterPro" id="IPR015797">
    <property type="entry name" value="NUDIX_hydrolase-like_dom_sf"/>
</dbReference>
<evidence type="ECO:0000256" key="1">
    <source>
        <dbReference type="ARBA" id="ARBA00001946"/>
    </source>
</evidence>
<keyword evidence="5" id="KW-0479">Metal-binding</keyword>
<dbReference type="EC" id="3.6.1.22" evidence="4"/>
<dbReference type="InterPro" id="IPR000086">
    <property type="entry name" value="NUDIX_hydrolase_dom"/>
</dbReference>
<evidence type="ECO:0000256" key="10">
    <source>
        <dbReference type="RuleBase" id="RU003476"/>
    </source>
</evidence>
<dbReference type="Proteomes" id="UP001310692">
    <property type="component" value="Unassembled WGS sequence"/>
</dbReference>
<dbReference type="SUPFAM" id="SSF55811">
    <property type="entry name" value="Nudix"/>
    <property type="match status" value="1"/>
</dbReference>
<dbReference type="PANTHER" id="PTHR42904:SF6">
    <property type="entry name" value="NAD-CAPPED RNA HYDROLASE NUDT12"/>
    <property type="match status" value="1"/>
</dbReference>
<dbReference type="EMBL" id="JAZDRO010000001">
    <property type="protein sequence ID" value="MEE2565804.1"/>
    <property type="molecule type" value="Genomic_DNA"/>
</dbReference>
<dbReference type="CDD" id="cd03429">
    <property type="entry name" value="NUDIX_NADH_pyrophosphatase_Nudt13"/>
    <property type="match status" value="1"/>
</dbReference>
<dbReference type="PRINTS" id="PR00502">
    <property type="entry name" value="NUDIXFAMILY"/>
</dbReference>
<evidence type="ECO:0000256" key="9">
    <source>
        <dbReference type="ARBA" id="ARBA00023679"/>
    </source>
</evidence>
<comment type="caution">
    <text evidence="12">The sequence shown here is derived from an EMBL/GenBank/DDBJ whole genome shotgun (WGS) entry which is preliminary data.</text>
</comment>
<reference evidence="12 13" key="1">
    <citation type="submission" date="2024-01" db="EMBL/GenBank/DDBJ databases">
        <title>Hyphobacterium bacterium isolated from marine sediment.</title>
        <authorList>
            <person name="Zhao S."/>
        </authorList>
    </citation>
    <scope>NUCLEOTIDE SEQUENCE [LARGE SCALE GENOMIC DNA]</scope>
    <source>
        <strain evidence="12 13">Y60-23</strain>
    </source>
</reference>
<dbReference type="InterPro" id="IPR020084">
    <property type="entry name" value="NUDIX_hydrolase_CS"/>
</dbReference>
<evidence type="ECO:0000256" key="2">
    <source>
        <dbReference type="ARBA" id="ARBA00001947"/>
    </source>
</evidence>
<feature type="domain" description="Nudix hydrolase" evidence="11">
    <location>
        <begin position="160"/>
        <end position="286"/>
    </location>
</feature>
<organism evidence="12 13">
    <name type="scientific">Hyphobacterium marinum</name>
    <dbReference type="NCBI Taxonomy" id="3116574"/>
    <lineage>
        <taxon>Bacteria</taxon>
        <taxon>Pseudomonadati</taxon>
        <taxon>Pseudomonadota</taxon>
        <taxon>Alphaproteobacteria</taxon>
        <taxon>Maricaulales</taxon>
        <taxon>Maricaulaceae</taxon>
        <taxon>Hyphobacterium</taxon>
    </lineage>
</organism>
<dbReference type="NCBIfam" id="NF001299">
    <property type="entry name" value="PRK00241.1"/>
    <property type="match status" value="1"/>
</dbReference>
<dbReference type="GO" id="GO:0016787">
    <property type="term" value="F:hydrolase activity"/>
    <property type="evidence" value="ECO:0007669"/>
    <property type="project" value="UniProtKB-KW"/>
</dbReference>
<dbReference type="Pfam" id="PF00293">
    <property type="entry name" value="NUDIX"/>
    <property type="match status" value="1"/>
</dbReference>
<evidence type="ECO:0000256" key="5">
    <source>
        <dbReference type="ARBA" id="ARBA00022723"/>
    </source>
</evidence>
<comment type="cofactor">
    <cofactor evidence="1">
        <name>Mg(2+)</name>
        <dbReference type="ChEBI" id="CHEBI:18420"/>
    </cofactor>
</comment>
<name>A0ABU7LW70_9PROT</name>
<dbReference type="RefSeq" id="WP_330195336.1">
    <property type="nucleotide sequence ID" value="NZ_JAZDRO010000001.1"/>
</dbReference>
<protein>
    <recommendedName>
        <fullName evidence="4">NAD(+) diphosphatase</fullName>
        <ecNumber evidence="4">3.6.1.22</ecNumber>
    </recommendedName>
</protein>
<evidence type="ECO:0000256" key="7">
    <source>
        <dbReference type="ARBA" id="ARBA00022842"/>
    </source>
</evidence>
<evidence type="ECO:0000256" key="4">
    <source>
        <dbReference type="ARBA" id="ARBA00012381"/>
    </source>
</evidence>
<comment type="catalytic activity">
    <reaction evidence="9">
        <text>a 5'-end NAD(+)-phospho-ribonucleoside in mRNA + H2O = a 5'-end phospho-adenosine-phospho-ribonucleoside in mRNA + beta-nicotinamide D-ribonucleotide + 2 H(+)</text>
        <dbReference type="Rhea" id="RHEA:60876"/>
        <dbReference type="Rhea" id="RHEA-COMP:15698"/>
        <dbReference type="Rhea" id="RHEA-COMP:15719"/>
        <dbReference type="ChEBI" id="CHEBI:14649"/>
        <dbReference type="ChEBI" id="CHEBI:15377"/>
        <dbReference type="ChEBI" id="CHEBI:15378"/>
        <dbReference type="ChEBI" id="CHEBI:144029"/>
        <dbReference type="ChEBI" id="CHEBI:144051"/>
    </reaction>
    <physiologicalReaction direction="left-to-right" evidence="9">
        <dbReference type="Rhea" id="RHEA:60877"/>
    </physiologicalReaction>
</comment>
<evidence type="ECO:0000256" key="8">
    <source>
        <dbReference type="ARBA" id="ARBA00023027"/>
    </source>
</evidence>
<dbReference type="PROSITE" id="PS00893">
    <property type="entry name" value="NUDIX_BOX"/>
    <property type="match status" value="1"/>
</dbReference>
<dbReference type="Pfam" id="PF09296">
    <property type="entry name" value="NUDIX-like"/>
    <property type="match status" value="1"/>
</dbReference>
<proteinExistence type="inferred from homology"/>
<evidence type="ECO:0000313" key="13">
    <source>
        <dbReference type="Proteomes" id="UP001310692"/>
    </source>
</evidence>
<dbReference type="InterPro" id="IPR015375">
    <property type="entry name" value="NADH_PPase-like_N"/>
</dbReference>
<dbReference type="InterPro" id="IPR015376">
    <property type="entry name" value="Znr_NADH_PPase"/>
</dbReference>
<keyword evidence="13" id="KW-1185">Reference proteome</keyword>
<evidence type="ECO:0000256" key="6">
    <source>
        <dbReference type="ARBA" id="ARBA00022801"/>
    </source>
</evidence>
<comment type="cofactor">
    <cofactor evidence="2">
        <name>Zn(2+)</name>
        <dbReference type="ChEBI" id="CHEBI:29105"/>
    </cofactor>
</comment>
<dbReference type="PROSITE" id="PS51462">
    <property type="entry name" value="NUDIX"/>
    <property type="match status" value="1"/>
</dbReference>
<keyword evidence="7" id="KW-0460">Magnesium</keyword>
<comment type="similarity">
    <text evidence="3">Belongs to the Nudix hydrolase family. NudC subfamily.</text>
</comment>
<dbReference type="Gene3D" id="3.90.79.10">
    <property type="entry name" value="Nucleoside Triphosphate Pyrophosphohydrolase"/>
    <property type="match status" value="1"/>
</dbReference>
<evidence type="ECO:0000256" key="3">
    <source>
        <dbReference type="ARBA" id="ARBA00009595"/>
    </source>
</evidence>
<gene>
    <name evidence="12" type="primary">nudC</name>
    <name evidence="12" type="ORF">V0U35_03850</name>
</gene>
<accession>A0ABU7LW70</accession>
<dbReference type="PANTHER" id="PTHR42904">
    <property type="entry name" value="NUDIX HYDROLASE, NUDC SUBFAMILY"/>
    <property type="match status" value="1"/>
</dbReference>
<evidence type="ECO:0000313" key="12">
    <source>
        <dbReference type="EMBL" id="MEE2565804.1"/>
    </source>
</evidence>
<evidence type="ECO:0000259" key="11">
    <source>
        <dbReference type="PROSITE" id="PS51462"/>
    </source>
</evidence>
<dbReference type="Gene3D" id="3.90.79.20">
    <property type="match status" value="1"/>
</dbReference>